<keyword evidence="1" id="KW-0732">Signal</keyword>
<evidence type="ECO:0008006" key="4">
    <source>
        <dbReference type="Google" id="ProtNLM"/>
    </source>
</evidence>
<sequence>MKKSLQRIAAAILFLLVISGCSMQSEEEAIKSAKEAADKVFSSKQEIKTNYTLDSFSMYLPNGLEVKEADASNAILEDGDQTFIVFFNSLENTLSKISYKAAAAKKDEALLLDTFKDKEKFGYIRILPHNEDNKYELQIGVGGVKITTYTSKGELDNDSEDIMKIAHSIAFQHTNTVQK</sequence>
<feature type="chain" id="PRO_5046124223" description="Lipoprotein" evidence="1">
    <location>
        <begin position="25"/>
        <end position="179"/>
    </location>
</feature>
<accession>A0ABV9DFB2</accession>
<gene>
    <name evidence="2" type="ORF">ACFO3D_00745</name>
</gene>
<evidence type="ECO:0000313" key="3">
    <source>
        <dbReference type="Proteomes" id="UP001595989"/>
    </source>
</evidence>
<dbReference type="EMBL" id="JBHSFU010000001">
    <property type="protein sequence ID" value="MFC4556733.1"/>
    <property type="molecule type" value="Genomic_DNA"/>
</dbReference>
<keyword evidence="3" id="KW-1185">Reference proteome</keyword>
<evidence type="ECO:0000313" key="2">
    <source>
        <dbReference type="EMBL" id="MFC4556733.1"/>
    </source>
</evidence>
<dbReference type="RefSeq" id="WP_390292659.1">
    <property type="nucleotide sequence ID" value="NZ_JBHSFU010000001.1"/>
</dbReference>
<organism evidence="2 3">
    <name type="scientific">Virgibacillus kekensis</name>
    <dbReference type="NCBI Taxonomy" id="202261"/>
    <lineage>
        <taxon>Bacteria</taxon>
        <taxon>Bacillati</taxon>
        <taxon>Bacillota</taxon>
        <taxon>Bacilli</taxon>
        <taxon>Bacillales</taxon>
        <taxon>Bacillaceae</taxon>
        <taxon>Virgibacillus</taxon>
    </lineage>
</organism>
<reference evidence="3" key="1">
    <citation type="journal article" date="2019" name="Int. J. Syst. Evol. Microbiol.">
        <title>The Global Catalogue of Microorganisms (GCM) 10K type strain sequencing project: providing services to taxonomists for standard genome sequencing and annotation.</title>
        <authorList>
            <consortium name="The Broad Institute Genomics Platform"/>
            <consortium name="The Broad Institute Genome Sequencing Center for Infectious Disease"/>
            <person name="Wu L."/>
            <person name="Ma J."/>
        </authorList>
    </citation>
    <scope>NUCLEOTIDE SEQUENCE [LARGE SCALE GENOMIC DNA]</scope>
    <source>
        <strain evidence="3">CGMCC 4.7426</strain>
    </source>
</reference>
<protein>
    <recommendedName>
        <fullName evidence="4">Lipoprotein</fullName>
    </recommendedName>
</protein>
<comment type="caution">
    <text evidence="2">The sequence shown here is derived from an EMBL/GenBank/DDBJ whole genome shotgun (WGS) entry which is preliminary data.</text>
</comment>
<proteinExistence type="predicted"/>
<dbReference type="Proteomes" id="UP001595989">
    <property type="component" value="Unassembled WGS sequence"/>
</dbReference>
<evidence type="ECO:0000256" key="1">
    <source>
        <dbReference type="SAM" id="SignalP"/>
    </source>
</evidence>
<feature type="signal peptide" evidence="1">
    <location>
        <begin position="1"/>
        <end position="24"/>
    </location>
</feature>
<dbReference type="PROSITE" id="PS51257">
    <property type="entry name" value="PROKAR_LIPOPROTEIN"/>
    <property type="match status" value="1"/>
</dbReference>
<name>A0ABV9DFB2_9BACI</name>